<evidence type="ECO:0000256" key="3">
    <source>
        <dbReference type="ARBA" id="ARBA00022679"/>
    </source>
</evidence>
<dbReference type="GO" id="GO:0005737">
    <property type="term" value="C:cytoplasm"/>
    <property type="evidence" value="ECO:0007669"/>
    <property type="project" value="TreeGrafter"/>
</dbReference>
<dbReference type="GO" id="GO:0006535">
    <property type="term" value="P:cysteine biosynthetic process from serine"/>
    <property type="evidence" value="ECO:0007669"/>
    <property type="project" value="TreeGrafter"/>
</dbReference>
<dbReference type="Pfam" id="PF01053">
    <property type="entry name" value="Cys_Met_Meta_PP"/>
    <property type="match status" value="1"/>
</dbReference>
<dbReference type="AlphaFoldDB" id="A0A090V9D5"/>
<dbReference type="Proteomes" id="UP000029644">
    <property type="component" value="Unassembled WGS sequence"/>
</dbReference>
<name>A0A090V9D5_9FLAO</name>
<dbReference type="GO" id="GO:0003962">
    <property type="term" value="F:cystathionine gamma-synthase activity"/>
    <property type="evidence" value="ECO:0007669"/>
    <property type="project" value="UniProtKB-EC"/>
</dbReference>
<dbReference type="InterPro" id="IPR006235">
    <property type="entry name" value="OAc-hSer/O-AcSer_sulfhydrylase"/>
</dbReference>
<evidence type="ECO:0000256" key="1">
    <source>
        <dbReference type="ARBA" id="ARBA00001933"/>
    </source>
</evidence>
<evidence type="ECO:0000313" key="7">
    <source>
        <dbReference type="Proteomes" id="UP000029644"/>
    </source>
</evidence>
<dbReference type="GO" id="GO:0003961">
    <property type="term" value="F:O-acetylhomoserine aminocarboxypropyltransferase activity"/>
    <property type="evidence" value="ECO:0007669"/>
    <property type="project" value="UniProtKB-EC"/>
</dbReference>
<reference evidence="6 7" key="1">
    <citation type="journal article" date="2014" name="Genome Announc.">
        <title>Draft Genome Sequences of Marine Flavobacterium Algibacter lectus Strains SS8 and NR4.</title>
        <authorList>
            <person name="Takatani N."/>
            <person name="Nakanishi M."/>
            <person name="Meirelles P."/>
            <person name="Mino S."/>
            <person name="Suda W."/>
            <person name="Oshima K."/>
            <person name="Hattori M."/>
            <person name="Ohkuma M."/>
            <person name="Hosokawa M."/>
            <person name="Miyashita K."/>
            <person name="Thompson F.L."/>
            <person name="Niwa A."/>
            <person name="Sawabe T."/>
            <person name="Sawabe T."/>
        </authorList>
    </citation>
    <scope>NUCLEOTIDE SEQUENCE [LARGE SCALE GENOMIC DNA]</scope>
    <source>
        <strain evidence="6 7">JCM 19300</strain>
    </source>
</reference>
<accession>A0A090V9D5</accession>
<gene>
    <name evidence="6" type="ORF">JCM19300_4386</name>
</gene>
<dbReference type="InterPro" id="IPR000277">
    <property type="entry name" value="Cys/Met-Metab_PyrdxlP-dep_enz"/>
</dbReference>
<dbReference type="EC" id="2.5.1.49" evidence="6"/>
<dbReference type="PANTHER" id="PTHR43797:SF2">
    <property type="entry name" value="HOMOCYSTEINE_CYSTEINE SYNTHASE"/>
    <property type="match status" value="1"/>
</dbReference>
<dbReference type="SUPFAM" id="SSF53383">
    <property type="entry name" value="PLP-dependent transferases"/>
    <property type="match status" value="1"/>
</dbReference>
<proteinExistence type="inferred from homology"/>
<dbReference type="GO" id="GO:0030170">
    <property type="term" value="F:pyridoxal phosphate binding"/>
    <property type="evidence" value="ECO:0007669"/>
    <property type="project" value="InterPro"/>
</dbReference>
<evidence type="ECO:0000256" key="2">
    <source>
        <dbReference type="ARBA" id="ARBA00009077"/>
    </source>
</evidence>
<keyword evidence="4 5" id="KW-0663">Pyridoxal phosphate</keyword>
<evidence type="ECO:0000256" key="5">
    <source>
        <dbReference type="RuleBase" id="RU362118"/>
    </source>
</evidence>
<evidence type="ECO:0000313" key="6">
    <source>
        <dbReference type="EMBL" id="GAL61440.1"/>
    </source>
</evidence>
<dbReference type="Gene3D" id="3.90.1150.10">
    <property type="entry name" value="Aspartate Aminotransferase, domain 1"/>
    <property type="match status" value="1"/>
</dbReference>
<dbReference type="GO" id="GO:0071269">
    <property type="term" value="P:L-homocysteine biosynthetic process"/>
    <property type="evidence" value="ECO:0007669"/>
    <property type="project" value="TreeGrafter"/>
</dbReference>
<dbReference type="EMBL" id="BBNQ01000002">
    <property type="protein sequence ID" value="GAL61440.1"/>
    <property type="molecule type" value="Genomic_DNA"/>
</dbReference>
<sequence>MAFEVEGGIAGGKAFFDSIKMCSLSANLGDTRTIVTHPASTTHAKVEASVKAAAGITDGMVRCSLGLEHIDDIIADIEQALA</sequence>
<organism evidence="6 7">
    <name type="scientific">Algibacter lectus</name>
    <dbReference type="NCBI Taxonomy" id="221126"/>
    <lineage>
        <taxon>Bacteria</taxon>
        <taxon>Pseudomonadati</taxon>
        <taxon>Bacteroidota</taxon>
        <taxon>Flavobacteriia</taxon>
        <taxon>Flavobacteriales</taxon>
        <taxon>Flavobacteriaceae</taxon>
        <taxon>Algibacter</taxon>
    </lineage>
</organism>
<dbReference type="PANTHER" id="PTHR43797">
    <property type="entry name" value="HOMOCYSTEINE/CYSTEINE SYNTHASE"/>
    <property type="match status" value="1"/>
</dbReference>
<comment type="similarity">
    <text evidence="2 5">Belongs to the trans-sulfuration enzymes family.</text>
</comment>
<dbReference type="GO" id="GO:0004124">
    <property type="term" value="F:cysteine synthase activity"/>
    <property type="evidence" value="ECO:0007669"/>
    <property type="project" value="TreeGrafter"/>
</dbReference>
<keyword evidence="3 6" id="KW-0808">Transferase</keyword>
<dbReference type="EC" id="2.5.1.48" evidence="6"/>
<protein>
    <submittedName>
        <fullName evidence="6">O-acetylhomoserine sulfhydrylase</fullName>
        <ecNumber evidence="6">2.5.1.48</ecNumber>
        <ecNumber evidence="6">2.5.1.49</ecNumber>
    </submittedName>
</protein>
<dbReference type="InterPro" id="IPR015424">
    <property type="entry name" value="PyrdxlP-dep_Trfase"/>
</dbReference>
<comment type="cofactor">
    <cofactor evidence="1 5">
        <name>pyridoxal 5'-phosphate</name>
        <dbReference type="ChEBI" id="CHEBI:597326"/>
    </cofactor>
</comment>
<dbReference type="GO" id="GO:0019346">
    <property type="term" value="P:transsulfuration"/>
    <property type="evidence" value="ECO:0007669"/>
    <property type="project" value="InterPro"/>
</dbReference>
<comment type="caution">
    <text evidence="6">The sequence shown here is derived from an EMBL/GenBank/DDBJ whole genome shotgun (WGS) entry which is preliminary data.</text>
</comment>
<evidence type="ECO:0000256" key="4">
    <source>
        <dbReference type="ARBA" id="ARBA00022898"/>
    </source>
</evidence>
<dbReference type="InterPro" id="IPR015422">
    <property type="entry name" value="PyrdxlP-dep_Trfase_small"/>
</dbReference>